<feature type="transmembrane region" description="Helical" evidence="1">
    <location>
        <begin position="12"/>
        <end position="30"/>
    </location>
</feature>
<dbReference type="AlphaFoldDB" id="A0A1H6P285"/>
<keyword evidence="1" id="KW-0812">Transmembrane</keyword>
<sequence>MTRSSPTSSTSWLPITLCGFGCAVLFWLASRFPSPAWILAASVPTGLLWLRSAPSPAREQAQDRAEHEKLDNAAGVEVQQEVQGLSALCQRIAPIWSAQIESARHQSQSAVEALSERFAHLSELLAAAISPEVAADSDSTACLLARHKVELEIAQVLVALQFQDRVSQMLGHVRDDIARLARHLDEGDARHVDTRAWLDELSRTYTTPEQHAIHRGRHGVRDSASDITFF</sequence>
<dbReference type="EMBL" id="LT629972">
    <property type="protein sequence ID" value="SEI23565.1"/>
    <property type="molecule type" value="Genomic_DNA"/>
</dbReference>
<reference evidence="2 3" key="1">
    <citation type="submission" date="2016-10" db="EMBL/GenBank/DDBJ databases">
        <authorList>
            <person name="de Groot N.N."/>
        </authorList>
    </citation>
    <scope>NUCLEOTIDE SEQUENCE [LARGE SCALE GENOMIC DNA]</scope>
    <source>
        <strain evidence="2 3">LMG 2158</strain>
    </source>
</reference>
<accession>A0A1H6P285</accession>
<proteinExistence type="predicted"/>
<dbReference type="OrthoDB" id="3288815at2"/>
<evidence type="ECO:0000313" key="2">
    <source>
        <dbReference type="EMBL" id="SEI23565.1"/>
    </source>
</evidence>
<protein>
    <submittedName>
        <fullName evidence="2">Methyl-accepting chemotaxis protein</fullName>
    </submittedName>
</protein>
<keyword evidence="1" id="KW-1133">Transmembrane helix</keyword>
<dbReference type="Proteomes" id="UP000182272">
    <property type="component" value="Chromosome I"/>
</dbReference>
<name>A0A1H6P285_9PSED</name>
<evidence type="ECO:0000313" key="3">
    <source>
        <dbReference type="Proteomes" id="UP000182272"/>
    </source>
</evidence>
<evidence type="ECO:0000256" key="1">
    <source>
        <dbReference type="SAM" id="Phobius"/>
    </source>
</evidence>
<keyword evidence="1" id="KW-0472">Membrane</keyword>
<dbReference type="RefSeq" id="WP_019360495.1">
    <property type="nucleotide sequence ID" value="NZ_LT629972.1"/>
</dbReference>
<gene>
    <name evidence="2" type="ORF">SAMN05216581_5221</name>
</gene>
<organism evidence="2 3">
    <name type="scientific">Pseudomonas asplenii</name>
    <dbReference type="NCBI Taxonomy" id="53407"/>
    <lineage>
        <taxon>Bacteria</taxon>
        <taxon>Pseudomonadati</taxon>
        <taxon>Pseudomonadota</taxon>
        <taxon>Gammaproteobacteria</taxon>
        <taxon>Pseudomonadales</taxon>
        <taxon>Pseudomonadaceae</taxon>
        <taxon>Pseudomonas</taxon>
    </lineage>
</organism>